<evidence type="ECO:0000313" key="3">
    <source>
        <dbReference type="Proteomes" id="UP000652761"/>
    </source>
</evidence>
<evidence type="ECO:0000313" key="2">
    <source>
        <dbReference type="EMBL" id="MQL83286.1"/>
    </source>
</evidence>
<dbReference type="EMBL" id="NMUH01000687">
    <property type="protein sequence ID" value="MQL83286.1"/>
    <property type="molecule type" value="Genomic_DNA"/>
</dbReference>
<feature type="region of interest" description="Disordered" evidence="1">
    <location>
        <begin position="102"/>
        <end position="121"/>
    </location>
</feature>
<dbReference type="Proteomes" id="UP000652761">
    <property type="component" value="Unassembled WGS sequence"/>
</dbReference>
<dbReference type="AlphaFoldDB" id="A0A843UM41"/>
<reference evidence="2" key="1">
    <citation type="submission" date="2017-07" db="EMBL/GenBank/DDBJ databases">
        <title>Taro Niue Genome Assembly and Annotation.</title>
        <authorList>
            <person name="Atibalentja N."/>
            <person name="Keating K."/>
            <person name="Fields C.J."/>
        </authorList>
    </citation>
    <scope>NUCLEOTIDE SEQUENCE</scope>
    <source>
        <strain evidence="2">Niue_2</strain>
        <tissue evidence="2">Leaf</tissue>
    </source>
</reference>
<proteinExistence type="predicted"/>
<comment type="caution">
    <text evidence="2">The sequence shown here is derived from an EMBL/GenBank/DDBJ whole genome shotgun (WGS) entry which is preliminary data.</text>
</comment>
<accession>A0A843UM41</accession>
<evidence type="ECO:0000256" key="1">
    <source>
        <dbReference type="SAM" id="MobiDB-lite"/>
    </source>
</evidence>
<gene>
    <name evidence="2" type="ORF">Taro_015772</name>
</gene>
<keyword evidence="3" id="KW-1185">Reference proteome</keyword>
<name>A0A843UM41_COLES</name>
<sequence>MKIDEIDVTWMFLDEEDLQKCVDTRADCVDTTGYCFRTGFWDSELVSTHRLKGEKPPSFPLPPLSYYWKRRKGKQAVALKRFAVVVGDVFGRRRTRRRLAEMAGSVRTGEDSQRQQQTASAVGKTLRLRQCSRRRLAVTAGSVRTGEDLWW</sequence>
<protein>
    <submittedName>
        <fullName evidence="2">Uncharacterized protein</fullName>
    </submittedName>
</protein>
<organism evidence="2 3">
    <name type="scientific">Colocasia esculenta</name>
    <name type="common">Wild taro</name>
    <name type="synonym">Arum esculentum</name>
    <dbReference type="NCBI Taxonomy" id="4460"/>
    <lineage>
        <taxon>Eukaryota</taxon>
        <taxon>Viridiplantae</taxon>
        <taxon>Streptophyta</taxon>
        <taxon>Embryophyta</taxon>
        <taxon>Tracheophyta</taxon>
        <taxon>Spermatophyta</taxon>
        <taxon>Magnoliopsida</taxon>
        <taxon>Liliopsida</taxon>
        <taxon>Araceae</taxon>
        <taxon>Aroideae</taxon>
        <taxon>Colocasieae</taxon>
        <taxon>Colocasia</taxon>
    </lineage>
</organism>